<dbReference type="EMBL" id="BOMW01000070">
    <property type="protein sequence ID" value="GIF08911.1"/>
    <property type="molecule type" value="Genomic_DNA"/>
</dbReference>
<dbReference type="GO" id="GO:0006401">
    <property type="term" value="P:RNA catabolic process"/>
    <property type="evidence" value="ECO:0007669"/>
    <property type="project" value="InterPro"/>
</dbReference>
<dbReference type="SUPFAM" id="SSF143011">
    <property type="entry name" value="RelE-like"/>
    <property type="match status" value="1"/>
</dbReference>
<evidence type="ECO:0000256" key="1">
    <source>
        <dbReference type="ARBA" id="ARBA00008172"/>
    </source>
</evidence>
<evidence type="ECO:0000256" key="5">
    <source>
        <dbReference type="ARBA" id="ARBA00022801"/>
    </source>
</evidence>
<dbReference type="GO" id="GO:0045892">
    <property type="term" value="P:negative regulation of DNA-templated transcription"/>
    <property type="evidence" value="ECO:0007669"/>
    <property type="project" value="TreeGrafter"/>
</dbReference>
<evidence type="ECO:0000256" key="6">
    <source>
        <dbReference type="ARBA" id="ARBA00030388"/>
    </source>
</evidence>
<dbReference type="PANTHER" id="PTHR38039:SF1">
    <property type="entry name" value="TOXIN YOEB"/>
    <property type="match status" value="1"/>
</dbReference>
<keyword evidence="3" id="KW-0540">Nuclease</keyword>
<evidence type="ECO:0000256" key="3">
    <source>
        <dbReference type="ARBA" id="ARBA00022722"/>
    </source>
</evidence>
<gene>
    <name evidence="8" type="ORF">Asi03nite_64490</name>
</gene>
<dbReference type="AlphaFoldDB" id="A0A919NDJ7"/>
<comment type="similarity">
    <text evidence="1">Belongs to the YoeB family.</text>
</comment>
<dbReference type="InterPro" id="IPR035093">
    <property type="entry name" value="RelE/ParE_toxin_dom_sf"/>
</dbReference>
<accession>A0A919NDJ7</accession>
<evidence type="ECO:0000256" key="4">
    <source>
        <dbReference type="ARBA" id="ARBA00022759"/>
    </source>
</evidence>
<keyword evidence="2" id="KW-1277">Toxin-antitoxin system</keyword>
<organism evidence="8 9">
    <name type="scientific">Actinoplanes siamensis</name>
    <dbReference type="NCBI Taxonomy" id="1223317"/>
    <lineage>
        <taxon>Bacteria</taxon>
        <taxon>Bacillati</taxon>
        <taxon>Actinomycetota</taxon>
        <taxon>Actinomycetes</taxon>
        <taxon>Micromonosporales</taxon>
        <taxon>Micromonosporaceae</taxon>
        <taxon>Actinoplanes</taxon>
    </lineage>
</organism>
<dbReference type="Gene3D" id="3.30.2310.20">
    <property type="entry name" value="RelE-like"/>
    <property type="match status" value="1"/>
</dbReference>
<proteinExistence type="inferred from homology"/>
<evidence type="ECO:0000256" key="7">
    <source>
        <dbReference type="ARBA" id="ARBA00050056"/>
    </source>
</evidence>
<dbReference type="GO" id="GO:0004519">
    <property type="term" value="F:endonuclease activity"/>
    <property type="evidence" value="ECO:0007669"/>
    <property type="project" value="UniProtKB-KW"/>
</dbReference>
<name>A0A919NDJ7_9ACTN</name>
<keyword evidence="9" id="KW-1185">Reference proteome</keyword>
<evidence type="ECO:0000313" key="9">
    <source>
        <dbReference type="Proteomes" id="UP000629619"/>
    </source>
</evidence>
<comment type="caution">
    <text evidence="8">The sequence shown here is derived from an EMBL/GenBank/DDBJ whole genome shotgun (WGS) entry which is preliminary data.</text>
</comment>
<dbReference type="NCBIfam" id="TIGR02116">
    <property type="entry name" value="toxin_Txe_YoeB"/>
    <property type="match status" value="1"/>
</dbReference>
<dbReference type="Pfam" id="PF06769">
    <property type="entry name" value="YoeB_toxin"/>
    <property type="match status" value="1"/>
</dbReference>
<evidence type="ECO:0000256" key="2">
    <source>
        <dbReference type="ARBA" id="ARBA00022649"/>
    </source>
</evidence>
<evidence type="ECO:0000313" key="8">
    <source>
        <dbReference type="EMBL" id="GIF08911.1"/>
    </source>
</evidence>
<keyword evidence="5" id="KW-0378">Hydrolase</keyword>
<dbReference type="Proteomes" id="UP000629619">
    <property type="component" value="Unassembled WGS sequence"/>
</dbReference>
<keyword evidence="4" id="KW-0255">Endonuclease</keyword>
<sequence>MKLVWHPSAWDEYVSWQTADRKVLKRTNTLIKDIQRGEDGGIGKPELLKGDLSGWASRRINEEHRLVYRIAGASDQLEILSCRYHYVEK</sequence>
<dbReference type="InterPro" id="IPR009614">
    <property type="entry name" value="YoeB_toxin"/>
</dbReference>
<protein>
    <recommendedName>
        <fullName evidence="7">Endoribonuclease YoeB</fullName>
    </recommendedName>
    <alternativeName>
        <fullName evidence="6">Putative mRNA interferase YoeB</fullName>
    </alternativeName>
</protein>
<reference evidence="8" key="1">
    <citation type="submission" date="2021-01" db="EMBL/GenBank/DDBJ databases">
        <title>Whole genome shotgun sequence of Actinoplanes siamensis NBRC 109076.</title>
        <authorList>
            <person name="Komaki H."/>
            <person name="Tamura T."/>
        </authorList>
    </citation>
    <scope>NUCLEOTIDE SEQUENCE</scope>
    <source>
        <strain evidence="8">NBRC 109076</strain>
    </source>
</reference>
<dbReference type="RefSeq" id="WP_203684254.1">
    <property type="nucleotide sequence ID" value="NZ_BOMW01000070.1"/>
</dbReference>
<dbReference type="PANTHER" id="PTHR38039">
    <property type="entry name" value="TOXIN YOEB"/>
    <property type="match status" value="1"/>
</dbReference>
<dbReference type="GO" id="GO:0016787">
    <property type="term" value="F:hydrolase activity"/>
    <property type="evidence" value="ECO:0007669"/>
    <property type="project" value="UniProtKB-KW"/>
</dbReference>